<dbReference type="AlphaFoldDB" id="A0A7C0VD19"/>
<dbReference type="SUPFAM" id="SSF56601">
    <property type="entry name" value="beta-lactamase/transpeptidase-like"/>
    <property type="match status" value="1"/>
</dbReference>
<name>A0A7C0VD19_UNCW3</name>
<evidence type="ECO:0000256" key="2">
    <source>
        <dbReference type="ARBA" id="ARBA00022670"/>
    </source>
</evidence>
<dbReference type="InterPro" id="IPR001460">
    <property type="entry name" value="PCN-bd_Tpept"/>
</dbReference>
<dbReference type="InterPro" id="IPR036950">
    <property type="entry name" value="PBP_transglycosylase"/>
</dbReference>
<evidence type="ECO:0000256" key="4">
    <source>
        <dbReference type="ARBA" id="ARBA00022679"/>
    </source>
</evidence>
<feature type="non-terminal residue" evidence="11">
    <location>
        <position position="494"/>
    </location>
</feature>
<keyword evidence="5" id="KW-0378">Hydrolase</keyword>
<dbReference type="GO" id="GO:0009252">
    <property type="term" value="P:peptidoglycan biosynthetic process"/>
    <property type="evidence" value="ECO:0007669"/>
    <property type="project" value="TreeGrafter"/>
</dbReference>
<evidence type="ECO:0000259" key="10">
    <source>
        <dbReference type="Pfam" id="PF00912"/>
    </source>
</evidence>
<accession>A0A7C0VD19</accession>
<gene>
    <name evidence="11" type="ORF">ENF18_02760</name>
</gene>
<dbReference type="GO" id="GO:0004180">
    <property type="term" value="F:carboxypeptidase activity"/>
    <property type="evidence" value="ECO:0007669"/>
    <property type="project" value="UniProtKB-KW"/>
</dbReference>
<sequence>MLLLLPFFFPLPKGLYRPTSKIVRDRYGRVIRAYVSSDEKWRIYVPLDKIDPLLVKTTILYEDRYYYFHPGFNPFSLFRALIQNIRAGKIVSGGSTIPMQLARIVEPKPRTIRSKIIEIFRAYQFTVRLGKKRILERYLNLAPYGGNVEGVGAASLGYFGKLPDSLLPGEIAFLVSLPQSPTFRRPGREDRQDARDVVLKKMLRYNLIDGTDYQRALSLEIPTGFKPFPLNAPHACDFLILQHPEMDDIRSSIDMDIQQKAENIVVSYRGFLQRNGATNASVVVIENKTGKVRAAVGSIDYFDRGIDGQVRGFYAFRSPGSALKPFLYALALEEGVITTKMLIEDAPYTFSGFSPQNYSGKWRGVVKAEEALSLSLNMPFVLILRRTGYKKFMERLYAGGLRGPLPMSDYGLPVITGGMEVRLLDLANLYACLSRGGIYFRWSMLENEPVPPETLLFRPGAVWLTLKARKKRNRPDAPDMADFVFPKSVVYWKT</sequence>
<protein>
    <recommendedName>
        <fullName evidence="7">peptidoglycan glycosyltransferase</fullName>
        <ecNumber evidence="7">2.4.99.28</ecNumber>
    </recommendedName>
</protein>
<keyword evidence="1" id="KW-0121">Carboxypeptidase</keyword>
<keyword evidence="6" id="KW-0511">Multifunctional enzyme</keyword>
<feature type="domain" description="Glycosyl transferase family 51" evidence="10">
    <location>
        <begin position="31"/>
        <end position="202"/>
    </location>
</feature>
<dbReference type="InterPro" id="IPR012338">
    <property type="entry name" value="Beta-lactam/transpept-like"/>
</dbReference>
<feature type="domain" description="Penicillin-binding protein transpeptidase" evidence="9">
    <location>
        <begin position="281"/>
        <end position="400"/>
    </location>
</feature>
<dbReference type="GO" id="GO:0008658">
    <property type="term" value="F:penicillin binding"/>
    <property type="evidence" value="ECO:0007669"/>
    <property type="project" value="InterPro"/>
</dbReference>
<dbReference type="Gene3D" id="3.40.710.10">
    <property type="entry name" value="DD-peptidase/beta-lactamase superfamily"/>
    <property type="match status" value="1"/>
</dbReference>
<keyword evidence="4" id="KW-0808">Transferase</keyword>
<dbReference type="EC" id="2.4.99.28" evidence="7"/>
<keyword evidence="3" id="KW-0328">Glycosyltransferase</keyword>
<reference evidence="11" key="1">
    <citation type="journal article" date="2020" name="mSystems">
        <title>Genome- and Community-Level Interaction Insights into Carbon Utilization and Element Cycling Functions of Hydrothermarchaeota in Hydrothermal Sediment.</title>
        <authorList>
            <person name="Zhou Z."/>
            <person name="Liu Y."/>
            <person name="Xu W."/>
            <person name="Pan J."/>
            <person name="Luo Z.H."/>
            <person name="Li M."/>
        </authorList>
    </citation>
    <scope>NUCLEOTIDE SEQUENCE [LARGE SCALE GENOMIC DNA]</scope>
    <source>
        <strain evidence="11">HyVt-102</strain>
    </source>
</reference>
<organism evidence="11">
    <name type="scientific">candidate division WOR-3 bacterium</name>
    <dbReference type="NCBI Taxonomy" id="2052148"/>
    <lineage>
        <taxon>Bacteria</taxon>
        <taxon>Bacteria division WOR-3</taxon>
    </lineage>
</organism>
<dbReference type="Pfam" id="PF00905">
    <property type="entry name" value="Transpeptidase"/>
    <property type="match status" value="1"/>
</dbReference>
<dbReference type="InterPro" id="IPR023346">
    <property type="entry name" value="Lysozyme-like_dom_sf"/>
</dbReference>
<dbReference type="GO" id="GO:0008955">
    <property type="term" value="F:peptidoglycan glycosyltransferase activity"/>
    <property type="evidence" value="ECO:0007669"/>
    <property type="project" value="UniProtKB-EC"/>
</dbReference>
<dbReference type="Gene3D" id="1.10.3810.10">
    <property type="entry name" value="Biosynthetic peptidoglycan transglycosylase-like"/>
    <property type="match status" value="1"/>
</dbReference>
<dbReference type="InterPro" id="IPR050396">
    <property type="entry name" value="Glycosyltr_51/Transpeptidase"/>
</dbReference>
<dbReference type="Proteomes" id="UP000885847">
    <property type="component" value="Unassembled WGS sequence"/>
</dbReference>
<dbReference type="GO" id="GO:0006508">
    <property type="term" value="P:proteolysis"/>
    <property type="evidence" value="ECO:0007669"/>
    <property type="project" value="UniProtKB-KW"/>
</dbReference>
<evidence type="ECO:0000256" key="1">
    <source>
        <dbReference type="ARBA" id="ARBA00022645"/>
    </source>
</evidence>
<evidence type="ECO:0000256" key="3">
    <source>
        <dbReference type="ARBA" id="ARBA00022676"/>
    </source>
</evidence>
<dbReference type="GO" id="GO:0030288">
    <property type="term" value="C:outer membrane-bounded periplasmic space"/>
    <property type="evidence" value="ECO:0007669"/>
    <property type="project" value="TreeGrafter"/>
</dbReference>
<evidence type="ECO:0000256" key="5">
    <source>
        <dbReference type="ARBA" id="ARBA00022801"/>
    </source>
</evidence>
<proteinExistence type="predicted"/>
<comment type="caution">
    <text evidence="11">The sequence shown here is derived from an EMBL/GenBank/DDBJ whole genome shotgun (WGS) entry which is preliminary data.</text>
</comment>
<evidence type="ECO:0000256" key="6">
    <source>
        <dbReference type="ARBA" id="ARBA00023268"/>
    </source>
</evidence>
<dbReference type="PANTHER" id="PTHR32282:SF15">
    <property type="entry name" value="PENICILLIN-BINDING PROTEIN 1C"/>
    <property type="match status" value="1"/>
</dbReference>
<dbReference type="InterPro" id="IPR001264">
    <property type="entry name" value="Glyco_trans_51"/>
</dbReference>
<dbReference type="Pfam" id="PF00912">
    <property type="entry name" value="Transgly"/>
    <property type="match status" value="1"/>
</dbReference>
<evidence type="ECO:0000256" key="8">
    <source>
        <dbReference type="ARBA" id="ARBA00049902"/>
    </source>
</evidence>
<comment type="catalytic activity">
    <reaction evidence="8">
        <text>[GlcNAc-(1-&gt;4)-Mur2Ac(oyl-L-Ala-gamma-D-Glu-L-Lys-D-Ala-D-Ala)](n)-di-trans,octa-cis-undecaprenyl diphosphate + beta-D-GlcNAc-(1-&gt;4)-Mur2Ac(oyl-L-Ala-gamma-D-Glu-L-Lys-D-Ala-D-Ala)-di-trans,octa-cis-undecaprenyl diphosphate = [GlcNAc-(1-&gt;4)-Mur2Ac(oyl-L-Ala-gamma-D-Glu-L-Lys-D-Ala-D-Ala)](n+1)-di-trans,octa-cis-undecaprenyl diphosphate + di-trans,octa-cis-undecaprenyl diphosphate + H(+)</text>
        <dbReference type="Rhea" id="RHEA:23708"/>
        <dbReference type="Rhea" id="RHEA-COMP:9602"/>
        <dbReference type="Rhea" id="RHEA-COMP:9603"/>
        <dbReference type="ChEBI" id="CHEBI:15378"/>
        <dbReference type="ChEBI" id="CHEBI:58405"/>
        <dbReference type="ChEBI" id="CHEBI:60033"/>
        <dbReference type="ChEBI" id="CHEBI:78435"/>
        <dbReference type="EC" id="2.4.99.28"/>
    </reaction>
</comment>
<evidence type="ECO:0000313" key="11">
    <source>
        <dbReference type="EMBL" id="HDI82698.1"/>
    </source>
</evidence>
<keyword evidence="2" id="KW-0645">Protease</keyword>
<dbReference type="EMBL" id="DQWE01000127">
    <property type="protein sequence ID" value="HDI82698.1"/>
    <property type="molecule type" value="Genomic_DNA"/>
</dbReference>
<dbReference type="PANTHER" id="PTHR32282">
    <property type="entry name" value="BINDING PROTEIN TRANSPEPTIDASE, PUTATIVE-RELATED"/>
    <property type="match status" value="1"/>
</dbReference>
<evidence type="ECO:0000256" key="7">
    <source>
        <dbReference type="ARBA" id="ARBA00044770"/>
    </source>
</evidence>
<dbReference type="SUPFAM" id="SSF53955">
    <property type="entry name" value="Lysozyme-like"/>
    <property type="match status" value="1"/>
</dbReference>
<evidence type="ECO:0000259" key="9">
    <source>
        <dbReference type="Pfam" id="PF00905"/>
    </source>
</evidence>